<evidence type="ECO:0000313" key="2">
    <source>
        <dbReference type="Proteomes" id="UP000033934"/>
    </source>
</evidence>
<proteinExistence type="predicted"/>
<evidence type="ECO:0000313" key="1">
    <source>
        <dbReference type="EMBL" id="KKQ90064.1"/>
    </source>
</evidence>
<name>A0A0G0NW06_9BACT</name>
<protein>
    <submittedName>
        <fullName evidence="1">Uncharacterized protein</fullName>
    </submittedName>
</protein>
<gene>
    <name evidence="1" type="ORF">UT11_C0013G0008</name>
</gene>
<reference evidence="1 2" key="1">
    <citation type="journal article" date="2015" name="Nature">
        <title>rRNA introns, odd ribosomes, and small enigmatic genomes across a large radiation of phyla.</title>
        <authorList>
            <person name="Brown C.T."/>
            <person name="Hug L.A."/>
            <person name="Thomas B.C."/>
            <person name="Sharon I."/>
            <person name="Castelle C.J."/>
            <person name="Singh A."/>
            <person name="Wilkins M.J."/>
            <person name="Williams K.H."/>
            <person name="Banfield J.F."/>
        </authorList>
    </citation>
    <scope>NUCLEOTIDE SEQUENCE [LARGE SCALE GENOMIC DNA]</scope>
</reference>
<dbReference type="EMBL" id="LBVO01000013">
    <property type="protein sequence ID" value="KKQ90064.1"/>
    <property type="molecule type" value="Genomic_DNA"/>
</dbReference>
<dbReference type="AlphaFoldDB" id="A0A0G0NW06"/>
<sequence length="123" mass="14467">MTRFYLQVYGPVFKCAFYRYFTNMNANELLKQKGIDSNKPVLQISREDALMSIMEAVNKYCPSVKIEKMSKEELKSLIDDLGDSIINYHPEDYHQERSTLLNYSDVLQKYGLIDKELEMLDFC</sequence>
<accession>A0A0G0NW06</accession>
<comment type="caution">
    <text evidence="1">The sequence shown here is derived from an EMBL/GenBank/DDBJ whole genome shotgun (WGS) entry which is preliminary data.</text>
</comment>
<organism evidence="1 2">
    <name type="scientific">Berkelbacteria bacterium GW2011_GWA2_38_9</name>
    <dbReference type="NCBI Taxonomy" id="1618334"/>
    <lineage>
        <taxon>Bacteria</taxon>
        <taxon>Candidatus Berkelbacteria</taxon>
    </lineage>
</organism>
<dbReference type="Proteomes" id="UP000033934">
    <property type="component" value="Unassembled WGS sequence"/>
</dbReference>